<evidence type="ECO:0000313" key="6">
    <source>
        <dbReference type="Proteomes" id="UP001595711"/>
    </source>
</evidence>
<dbReference type="PANTHER" id="PTHR30154">
    <property type="entry name" value="LEUCINE-RESPONSIVE REGULATORY PROTEIN"/>
    <property type="match status" value="1"/>
</dbReference>
<dbReference type="Gene3D" id="1.10.10.10">
    <property type="entry name" value="Winged helix-like DNA-binding domain superfamily/Winged helix DNA-binding domain"/>
    <property type="match status" value="1"/>
</dbReference>
<evidence type="ECO:0000313" key="5">
    <source>
        <dbReference type="EMBL" id="MFC3676977.1"/>
    </source>
</evidence>
<name>A0ABV7VJH0_9PROT</name>
<dbReference type="InterPro" id="IPR036388">
    <property type="entry name" value="WH-like_DNA-bd_sf"/>
</dbReference>
<dbReference type="PANTHER" id="PTHR30154:SF53">
    <property type="entry name" value="HTH-TYPE TRANSCRIPTIONAL REGULATOR LRPC"/>
    <property type="match status" value="1"/>
</dbReference>
<dbReference type="RefSeq" id="WP_379728318.1">
    <property type="nucleotide sequence ID" value="NZ_JBHRYJ010000003.1"/>
</dbReference>
<sequence>MDDFDRKIIQFIQANGRAGYAEIGAAVGLSVSAVNERLKKLERQGAIRGWSALVDPAAAGCPVLAFVEVLIERPEHEPAFLALVRDEPAILECHHVTGDWSYLLKVRAADIVALEDLLARRIKTLPGVPRSRSVVVLSSAKDSPVLPVPVPPGA</sequence>
<dbReference type="InterPro" id="IPR036390">
    <property type="entry name" value="WH_DNA-bd_sf"/>
</dbReference>
<dbReference type="InterPro" id="IPR011008">
    <property type="entry name" value="Dimeric_a/b-barrel"/>
</dbReference>
<evidence type="ECO:0000256" key="3">
    <source>
        <dbReference type="ARBA" id="ARBA00023163"/>
    </source>
</evidence>
<organism evidence="5 6">
    <name type="scientific">Ferrovibrio xuzhouensis</name>
    <dbReference type="NCBI Taxonomy" id="1576914"/>
    <lineage>
        <taxon>Bacteria</taxon>
        <taxon>Pseudomonadati</taxon>
        <taxon>Pseudomonadota</taxon>
        <taxon>Alphaproteobacteria</taxon>
        <taxon>Rhodospirillales</taxon>
        <taxon>Rhodospirillaceae</taxon>
        <taxon>Ferrovibrio</taxon>
    </lineage>
</organism>
<dbReference type="Pfam" id="PF13404">
    <property type="entry name" value="HTH_AsnC-type"/>
    <property type="match status" value="1"/>
</dbReference>
<dbReference type="InterPro" id="IPR000485">
    <property type="entry name" value="AsnC-type_HTH_dom"/>
</dbReference>
<dbReference type="Proteomes" id="UP001595711">
    <property type="component" value="Unassembled WGS sequence"/>
</dbReference>
<dbReference type="InterPro" id="IPR019887">
    <property type="entry name" value="Tscrpt_reg_AsnC/Lrp_C"/>
</dbReference>
<dbReference type="SUPFAM" id="SSF54909">
    <property type="entry name" value="Dimeric alpha+beta barrel"/>
    <property type="match status" value="1"/>
</dbReference>
<keyword evidence="3" id="KW-0804">Transcription</keyword>
<protein>
    <submittedName>
        <fullName evidence="5">Lrp/AsnC family transcriptional regulator</fullName>
    </submittedName>
</protein>
<dbReference type="InterPro" id="IPR019885">
    <property type="entry name" value="Tscrpt_reg_HTH_AsnC-type_CS"/>
</dbReference>
<dbReference type="PRINTS" id="PR00033">
    <property type="entry name" value="HTHASNC"/>
</dbReference>
<keyword evidence="6" id="KW-1185">Reference proteome</keyword>
<gene>
    <name evidence="5" type="ORF">ACFOOQ_15570</name>
</gene>
<keyword evidence="2" id="KW-0238">DNA-binding</keyword>
<accession>A0ABV7VJH0</accession>
<evidence type="ECO:0000259" key="4">
    <source>
        <dbReference type="PROSITE" id="PS50956"/>
    </source>
</evidence>
<reference evidence="6" key="1">
    <citation type="journal article" date="2019" name="Int. J. Syst. Evol. Microbiol.">
        <title>The Global Catalogue of Microorganisms (GCM) 10K type strain sequencing project: providing services to taxonomists for standard genome sequencing and annotation.</title>
        <authorList>
            <consortium name="The Broad Institute Genomics Platform"/>
            <consortium name="The Broad Institute Genome Sequencing Center for Infectious Disease"/>
            <person name="Wu L."/>
            <person name="Ma J."/>
        </authorList>
    </citation>
    <scope>NUCLEOTIDE SEQUENCE [LARGE SCALE GENOMIC DNA]</scope>
    <source>
        <strain evidence="6">KCTC 42182</strain>
    </source>
</reference>
<proteinExistence type="predicted"/>
<dbReference type="Gene3D" id="3.30.70.920">
    <property type="match status" value="1"/>
</dbReference>
<dbReference type="PROSITE" id="PS00519">
    <property type="entry name" value="HTH_ASNC_1"/>
    <property type="match status" value="1"/>
</dbReference>
<evidence type="ECO:0000256" key="1">
    <source>
        <dbReference type="ARBA" id="ARBA00023015"/>
    </source>
</evidence>
<dbReference type="EMBL" id="JBHRYJ010000003">
    <property type="protein sequence ID" value="MFC3676977.1"/>
    <property type="molecule type" value="Genomic_DNA"/>
</dbReference>
<evidence type="ECO:0000256" key="2">
    <source>
        <dbReference type="ARBA" id="ARBA00023125"/>
    </source>
</evidence>
<dbReference type="Pfam" id="PF01037">
    <property type="entry name" value="AsnC_trans_reg"/>
    <property type="match status" value="1"/>
</dbReference>
<comment type="caution">
    <text evidence="5">The sequence shown here is derived from an EMBL/GenBank/DDBJ whole genome shotgun (WGS) entry which is preliminary data.</text>
</comment>
<feature type="domain" description="HTH asnC-type" evidence="4">
    <location>
        <begin position="1"/>
        <end position="62"/>
    </location>
</feature>
<dbReference type="SMART" id="SM00344">
    <property type="entry name" value="HTH_ASNC"/>
    <property type="match status" value="1"/>
</dbReference>
<dbReference type="SUPFAM" id="SSF46785">
    <property type="entry name" value="Winged helix' DNA-binding domain"/>
    <property type="match status" value="1"/>
</dbReference>
<dbReference type="InterPro" id="IPR019888">
    <property type="entry name" value="Tscrpt_reg_AsnC-like"/>
</dbReference>
<keyword evidence="1" id="KW-0805">Transcription regulation</keyword>
<dbReference type="PROSITE" id="PS50956">
    <property type="entry name" value="HTH_ASNC_2"/>
    <property type="match status" value="1"/>
</dbReference>